<proteinExistence type="inferred from homology"/>
<keyword evidence="2" id="KW-0560">Oxidoreductase</keyword>
<dbReference type="AlphaFoldDB" id="A0A1Z5TF42"/>
<accession>A0A1Z5TF42</accession>
<dbReference type="Pfam" id="PF00106">
    <property type="entry name" value="adh_short"/>
    <property type="match status" value="1"/>
</dbReference>
<dbReference type="InterPro" id="IPR001810">
    <property type="entry name" value="F-box_dom"/>
</dbReference>
<evidence type="ECO:0000259" key="4">
    <source>
        <dbReference type="PROSITE" id="PS50181"/>
    </source>
</evidence>
<dbReference type="PANTHER" id="PTHR24320">
    <property type="entry name" value="RETINOL DEHYDROGENASE"/>
    <property type="match status" value="1"/>
</dbReference>
<dbReference type="STRING" id="1157616.A0A1Z5TF42"/>
<evidence type="ECO:0000313" key="6">
    <source>
        <dbReference type="Proteomes" id="UP000194280"/>
    </source>
</evidence>
<dbReference type="InParanoid" id="A0A1Z5TF42"/>
<dbReference type="PRINTS" id="PR00081">
    <property type="entry name" value="GDHRDH"/>
</dbReference>
<dbReference type="PROSITE" id="PS50181">
    <property type="entry name" value="FBOX"/>
    <property type="match status" value="1"/>
</dbReference>
<dbReference type="InterPro" id="IPR002347">
    <property type="entry name" value="SDR_fam"/>
</dbReference>
<dbReference type="GO" id="GO:0016491">
    <property type="term" value="F:oxidoreductase activity"/>
    <property type="evidence" value="ECO:0007669"/>
    <property type="project" value="UniProtKB-KW"/>
</dbReference>
<dbReference type="PANTHER" id="PTHR24320:SF152">
    <property type="entry name" value="SHORT-CHAIN DEHYDROGENASE_REDUCTASE FAMILY PROTEIN"/>
    <property type="match status" value="1"/>
</dbReference>
<evidence type="ECO:0000256" key="3">
    <source>
        <dbReference type="SAM" id="MobiDB-lite"/>
    </source>
</evidence>
<name>A0A1Z5TF42_HORWE</name>
<dbReference type="InterPro" id="IPR036291">
    <property type="entry name" value="NAD(P)-bd_dom_sf"/>
</dbReference>
<dbReference type="EMBL" id="MUNK01000058">
    <property type="protein sequence ID" value="OTA34521.1"/>
    <property type="molecule type" value="Genomic_DNA"/>
</dbReference>
<organism evidence="5 6">
    <name type="scientific">Hortaea werneckii EXF-2000</name>
    <dbReference type="NCBI Taxonomy" id="1157616"/>
    <lineage>
        <taxon>Eukaryota</taxon>
        <taxon>Fungi</taxon>
        <taxon>Dikarya</taxon>
        <taxon>Ascomycota</taxon>
        <taxon>Pezizomycotina</taxon>
        <taxon>Dothideomycetes</taxon>
        <taxon>Dothideomycetidae</taxon>
        <taxon>Mycosphaerellales</taxon>
        <taxon>Teratosphaeriaceae</taxon>
        <taxon>Hortaea</taxon>
    </lineage>
</organism>
<feature type="domain" description="F-box" evidence="4">
    <location>
        <begin position="2"/>
        <end position="51"/>
    </location>
</feature>
<evidence type="ECO:0000256" key="2">
    <source>
        <dbReference type="ARBA" id="ARBA00023002"/>
    </source>
</evidence>
<reference evidence="5 6" key="1">
    <citation type="submission" date="2017-01" db="EMBL/GenBank/DDBJ databases">
        <title>The recent genome duplication of the halophilic yeast Hortaea werneckii: insights from long-read sequencing.</title>
        <authorList>
            <person name="Sinha S."/>
            <person name="Flibotte S."/>
            <person name="Neira M."/>
            <person name="Lenassi M."/>
            <person name="Gostincar C."/>
            <person name="Stajich J.E."/>
            <person name="Nislow C.E."/>
        </authorList>
    </citation>
    <scope>NUCLEOTIDE SEQUENCE [LARGE SCALE GENOMIC DNA]</scope>
    <source>
        <strain evidence="5 6">EXF-2000</strain>
    </source>
</reference>
<comment type="caution">
    <text evidence="5">The sequence shown here is derived from an EMBL/GenBank/DDBJ whole genome shotgun (WGS) entry which is preliminary data.</text>
</comment>
<protein>
    <recommendedName>
        <fullName evidence="4">F-box domain-containing protein</fullName>
    </recommendedName>
</protein>
<evidence type="ECO:0000313" key="5">
    <source>
        <dbReference type="EMBL" id="OTA34521.1"/>
    </source>
</evidence>
<keyword evidence="6" id="KW-1185">Reference proteome</keyword>
<dbReference type="Gene3D" id="3.40.50.720">
    <property type="entry name" value="NAD(P)-binding Rossmann-like Domain"/>
    <property type="match status" value="1"/>
</dbReference>
<comment type="similarity">
    <text evidence="1">Belongs to the short-chain dehydrogenases/reductases (SDR) family.</text>
</comment>
<dbReference type="SUPFAM" id="SSF51735">
    <property type="entry name" value="NAD(P)-binding Rossmann-fold domains"/>
    <property type="match status" value="1"/>
</dbReference>
<dbReference type="VEuPathDB" id="FungiDB:BTJ68_04063"/>
<dbReference type="Proteomes" id="UP000194280">
    <property type="component" value="Unassembled WGS sequence"/>
</dbReference>
<feature type="region of interest" description="Disordered" evidence="3">
    <location>
        <begin position="422"/>
        <end position="442"/>
    </location>
</feature>
<gene>
    <name evidence="5" type="ORF">BTJ68_04063</name>
</gene>
<sequence length="828" mass="92703">MAKTIIDLPSELIASIVTYLDAQDVFAIRLSAKPLERASFAQFGKRHFRKKGYMLNSPSLAVLEGVANHSELRKYVQHVWFNPDCFTFIRPDCAPDPEETPDPENPDGLIDLLSPGDRKMYKAYEECMKDHVSLIANTASRLQQVLAVAFAKFPNLKIIGMRRSEDHSPWGWRTLKDAVGQDPRVLGPIPSGPMYTLSTPSRLFVALINATSSSGITLRRFYTDAIELDNIRPDLLPQDALNKACKPIWYLEVNVMRGRLNTRHNADYITPGHPKWQPGIGLLRLLRSCSSLKEVGLQIFPDRQTVYRPNIDIRERFLESWPCQCFRNTISHLSMRSLDRMKLEKIIASPKDLLAFLQPSTQTLTSLKLRDIRLLSDDETPHPNRPWQSIFQFLHSSAQNLDSILFHHLLYAHGGISFVPDIQPTPLPDDDGQGGADSSDQHFTDYENITLQADSSSVEGKEGVRGNRQLLTREDVPLRDLAGKWILITGSNNGIGRCAAHFFAECGANLVLACRPDPPAHETRPEEVVAECRARARGAAAEDQSIEVWDVDFSRLSSVVALAERWRDTGRALDVLCNNAGISSSFYADAARSAPDGKEVEGAWMKRTEDGFELVHQVNFLAHCLITLLFLPSLARTADPRIVCTTSNMQFLAPVDALEHFDSRGLRSGETLYGNNKLFLQIWIAELQHRLDRAEEKRYRSVRIDGVHPGTADTGIWHRQDAAAEEGGSVSGWLKRLPDRAFKRFASLSIISSEQGAYAIVNAAVKPKEKLGESKAEGAEGGGGKYFSRIWETEPMPHCSDQPTREFVWKKTLEELRDSAGIESDAKT</sequence>
<evidence type="ECO:0000256" key="1">
    <source>
        <dbReference type="ARBA" id="ARBA00006484"/>
    </source>
</evidence>